<feature type="compositionally biased region" description="Low complexity" evidence="1">
    <location>
        <begin position="322"/>
        <end position="336"/>
    </location>
</feature>
<name>A0A0F7TTN7_PENBI</name>
<feature type="compositionally biased region" description="Acidic residues" evidence="1">
    <location>
        <begin position="337"/>
        <end position="352"/>
    </location>
</feature>
<feature type="region of interest" description="Disordered" evidence="1">
    <location>
        <begin position="250"/>
        <end position="397"/>
    </location>
</feature>
<feature type="compositionally biased region" description="Polar residues" evidence="1">
    <location>
        <begin position="21"/>
        <end position="51"/>
    </location>
</feature>
<feature type="compositionally biased region" description="Polar residues" evidence="1">
    <location>
        <begin position="1"/>
        <end position="13"/>
    </location>
</feature>
<protein>
    <submittedName>
        <fullName evidence="2">Uncharacterized protein</fullName>
    </submittedName>
</protein>
<accession>A0A0F7TTN7</accession>
<dbReference type="Proteomes" id="UP000042958">
    <property type="component" value="Unassembled WGS sequence"/>
</dbReference>
<reference evidence="3" key="1">
    <citation type="journal article" date="2015" name="Genome Announc.">
        <title>Draft genome sequence of the fungus Penicillium brasilianum MG11.</title>
        <authorList>
            <person name="Horn F."/>
            <person name="Linde J."/>
            <person name="Mattern D.J."/>
            <person name="Walther G."/>
            <person name="Guthke R."/>
            <person name="Brakhage A.A."/>
            <person name="Valiante V."/>
        </authorList>
    </citation>
    <scope>NUCLEOTIDE SEQUENCE [LARGE SCALE GENOMIC DNA]</scope>
    <source>
        <strain evidence="3">MG11</strain>
    </source>
</reference>
<dbReference type="STRING" id="104259.A0A0F7TTN7"/>
<dbReference type="AlphaFoldDB" id="A0A0F7TTN7"/>
<feature type="compositionally biased region" description="Polar residues" evidence="1">
    <location>
        <begin position="357"/>
        <end position="381"/>
    </location>
</feature>
<evidence type="ECO:0000313" key="3">
    <source>
        <dbReference type="Proteomes" id="UP000042958"/>
    </source>
</evidence>
<proteinExistence type="predicted"/>
<dbReference type="EMBL" id="CDHK01000006">
    <property type="protein sequence ID" value="CEJ58780.1"/>
    <property type="molecule type" value="Genomic_DNA"/>
</dbReference>
<feature type="region of interest" description="Disordered" evidence="1">
    <location>
        <begin position="1"/>
        <end position="54"/>
    </location>
</feature>
<dbReference type="OrthoDB" id="5401486at2759"/>
<feature type="compositionally biased region" description="Basic residues" evidence="1">
    <location>
        <begin position="382"/>
        <end position="397"/>
    </location>
</feature>
<keyword evidence="3" id="KW-1185">Reference proteome</keyword>
<sequence length="511" mass="58408">MTTCNLGNQSTTDIQEKQAISPPQAQAQVQAHSEPTPSQPACNSQPDNSGHLQDPHILLNLTHVQELPADPINYEGYQFFKADPIPGQKPTWTRVERTRMHLSQSDFYNMVQKRANKISAAHQYQKLSATRRAHVNQLIHEQKKLDPSVEWSCVYAKERDRASKARNAHPADYETVSMEIILMKRPLNNRAYPRTPMGDLVDLAQRQNDNGVQPIKPMRPEMATAPIHPTVATAMRISKDLTLKSDPATMSAGIVQGPQPRPISVTNPFTRLELGHPTPVPSEQQQYRPINGQTTTDDNRDLNNDDLGGAQFSAESSDSEDASSIVEDSSESNDSSSTEEADPDDMERDDCEETQHHSVTPRNRSGSPNKRSPISHGSQYRQKSRGRHFGRRDKPRYHYTDILPSKNVFHNVMPIRRARGASKVAQTTPSDINMWYRIQRIDDEELRRRLLECEAKVERWERAFEYQSRLLQQTIQHSQRQQLERCPFFWNPPMQQYGYDYPDDGRMDNSH</sequence>
<evidence type="ECO:0000256" key="1">
    <source>
        <dbReference type="SAM" id="MobiDB-lite"/>
    </source>
</evidence>
<gene>
    <name evidence="2" type="ORF">PMG11_07426</name>
</gene>
<organism evidence="2 3">
    <name type="scientific">Penicillium brasilianum</name>
    <dbReference type="NCBI Taxonomy" id="104259"/>
    <lineage>
        <taxon>Eukaryota</taxon>
        <taxon>Fungi</taxon>
        <taxon>Dikarya</taxon>
        <taxon>Ascomycota</taxon>
        <taxon>Pezizomycotina</taxon>
        <taxon>Eurotiomycetes</taxon>
        <taxon>Eurotiomycetidae</taxon>
        <taxon>Eurotiales</taxon>
        <taxon>Aspergillaceae</taxon>
        <taxon>Penicillium</taxon>
    </lineage>
</organism>
<evidence type="ECO:0000313" key="2">
    <source>
        <dbReference type="EMBL" id="CEJ58780.1"/>
    </source>
</evidence>
<feature type="compositionally biased region" description="Polar residues" evidence="1">
    <location>
        <begin position="281"/>
        <end position="293"/>
    </location>
</feature>